<reference evidence="2" key="1">
    <citation type="submission" date="2022-11" db="EMBL/GenBank/DDBJ databases">
        <title>Chromosome-level genome of Pogonophryne albipinna.</title>
        <authorList>
            <person name="Jo E."/>
        </authorList>
    </citation>
    <scope>NUCLEOTIDE SEQUENCE</scope>
    <source>
        <strain evidence="2">SGF0006</strain>
        <tissue evidence="2">Muscle</tissue>
    </source>
</reference>
<feature type="compositionally biased region" description="Polar residues" evidence="1">
    <location>
        <begin position="82"/>
        <end position="91"/>
    </location>
</feature>
<proteinExistence type="predicted"/>
<name>A0AAD6FV15_9TELE</name>
<protein>
    <submittedName>
        <fullName evidence="2">Uncharacterized protein</fullName>
    </submittedName>
</protein>
<accession>A0AAD6FV15</accession>
<keyword evidence="3" id="KW-1185">Reference proteome</keyword>
<dbReference type="Proteomes" id="UP001219934">
    <property type="component" value="Unassembled WGS sequence"/>
</dbReference>
<organism evidence="2 3">
    <name type="scientific">Pogonophryne albipinna</name>
    <dbReference type="NCBI Taxonomy" id="1090488"/>
    <lineage>
        <taxon>Eukaryota</taxon>
        <taxon>Metazoa</taxon>
        <taxon>Chordata</taxon>
        <taxon>Craniata</taxon>
        <taxon>Vertebrata</taxon>
        <taxon>Euteleostomi</taxon>
        <taxon>Actinopterygii</taxon>
        <taxon>Neopterygii</taxon>
        <taxon>Teleostei</taxon>
        <taxon>Neoteleostei</taxon>
        <taxon>Acanthomorphata</taxon>
        <taxon>Eupercaria</taxon>
        <taxon>Perciformes</taxon>
        <taxon>Notothenioidei</taxon>
        <taxon>Pogonophryne</taxon>
    </lineage>
</organism>
<evidence type="ECO:0000256" key="1">
    <source>
        <dbReference type="SAM" id="MobiDB-lite"/>
    </source>
</evidence>
<feature type="region of interest" description="Disordered" evidence="1">
    <location>
        <begin position="79"/>
        <end position="110"/>
    </location>
</feature>
<gene>
    <name evidence="2" type="ORF">JOQ06_020975</name>
</gene>
<dbReference type="EMBL" id="JAPTMU010000001">
    <property type="protein sequence ID" value="KAJ4949460.1"/>
    <property type="molecule type" value="Genomic_DNA"/>
</dbReference>
<sequence>MPERQKQSGISRGNLRGKEQKNDFEEQLYDTKLPGQTFRHPTSQSSDDTSTSLSRSPVSLNNKRPDFIFLPATKQLYDDETSSSVGNTSAITGPPVADKPRWPPGRRPPGQFIALDVTGDWHSTLICSNYPFKEQDSYMLSC</sequence>
<feature type="compositionally biased region" description="Low complexity" evidence="1">
    <location>
        <begin position="42"/>
        <end position="56"/>
    </location>
</feature>
<evidence type="ECO:0000313" key="2">
    <source>
        <dbReference type="EMBL" id="KAJ4949460.1"/>
    </source>
</evidence>
<evidence type="ECO:0000313" key="3">
    <source>
        <dbReference type="Proteomes" id="UP001219934"/>
    </source>
</evidence>
<comment type="caution">
    <text evidence="2">The sequence shown here is derived from an EMBL/GenBank/DDBJ whole genome shotgun (WGS) entry which is preliminary data.</text>
</comment>
<dbReference type="AlphaFoldDB" id="A0AAD6FV15"/>
<feature type="region of interest" description="Disordered" evidence="1">
    <location>
        <begin position="1"/>
        <end position="63"/>
    </location>
</feature>